<name>A0ABS6MWS2_9GAMM</name>
<dbReference type="EMBL" id="JAHRGL010000023">
    <property type="protein sequence ID" value="MBV2133258.1"/>
    <property type="molecule type" value="Genomic_DNA"/>
</dbReference>
<organism evidence="2 3">
    <name type="scientific">Geopseudomonas aromaticivorans</name>
    <dbReference type="NCBI Taxonomy" id="2849492"/>
    <lineage>
        <taxon>Bacteria</taxon>
        <taxon>Pseudomonadati</taxon>
        <taxon>Pseudomonadota</taxon>
        <taxon>Gammaproteobacteria</taxon>
        <taxon>Pseudomonadales</taxon>
        <taxon>Pseudomonadaceae</taxon>
        <taxon>Geopseudomonas</taxon>
    </lineage>
</organism>
<proteinExistence type="predicted"/>
<gene>
    <name evidence="2" type="ORF">KRX52_10660</name>
</gene>
<comment type="caution">
    <text evidence="2">The sequence shown here is derived from an EMBL/GenBank/DDBJ whole genome shotgun (WGS) entry which is preliminary data.</text>
</comment>
<dbReference type="Proteomes" id="UP000813068">
    <property type="component" value="Unassembled WGS sequence"/>
</dbReference>
<keyword evidence="3" id="KW-1185">Reference proteome</keyword>
<evidence type="ECO:0000259" key="1">
    <source>
        <dbReference type="Pfam" id="PF09722"/>
    </source>
</evidence>
<accession>A0ABS6MWS2</accession>
<evidence type="ECO:0000313" key="2">
    <source>
        <dbReference type="EMBL" id="MBV2133258.1"/>
    </source>
</evidence>
<feature type="domain" description="Antitoxin Xre/MbcA/ParS-like toxin-binding" evidence="1">
    <location>
        <begin position="139"/>
        <end position="185"/>
    </location>
</feature>
<dbReference type="InterPro" id="IPR024467">
    <property type="entry name" value="Xre/MbcA/ParS-like_toxin-bd"/>
</dbReference>
<sequence>MPLLITRADLPGANLAADVRLSAGRGWLPLVREALADLSDLKILAIREDAGALVIDTTRGSAAQRVRLAEIRAASLHVCELCGRRGELIYEGLKDGRPAGWHRTRCVAHREWRTCPPQMWLANDPSSNAWRLASATSKAEVVFGDRQAAVEWLMAPAIGLNREVPIDLLTTQAGYELVDDYLSRIGRGVYC</sequence>
<reference evidence="2 3" key="1">
    <citation type="submission" date="2021-06" db="EMBL/GenBank/DDBJ databases">
        <title>Differences between aerobic and microaerobic xylene degrading microbial communities.</title>
        <authorList>
            <person name="Banerjee S."/>
            <person name="Tancsics A."/>
        </authorList>
    </citation>
    <scope>NUCLEOTIDE SEQUENCE [LARGE SCALE GENOMIC DNA]</scope>
    <source>
        <strain evidence="2 3">MAP12</strain>
    </source>
</reference>
<protein>
    <submittedName>
        <fullName evidence="2">DUF2384 domain-containing protein</fullName>
    </submittedName>
</protein>
<evidence type="ECO:0000313" key="3">
    <source>
        <dbReference type="Proteomes" id="UP000813068"/>
    </source>
</evidence>
<dbReference type="Pfam" id="PF09722">
    <property type="entry name" value="Xre_MbcA_ParS_C"/>
    <property type="match status" value="1"/>
</dbReference>
<dbReference type="RefSeq" id="WP_217681720.1">
    <property type="nucleotide sequence ID" value="NZ_JAHRGL010000023.1"/>
</dbReference>